<protein>
    <submittedName>
        <fullName evidence="1">Uncharacterized protein</fullName>
    </submittedName>
</protein>
<gene>
    <name evidence="1" type="ORF">AVDCRST_MAG56-1847</name>
</gene>
<reference evidence="1" key="1">
    <citation type="submission" date="2020-02" db="EMBL/GenBank/DDBJ databases">
        <authorList>
            <person name="Meier V. D."/>
        </authorList>
    </citation>
    <scope>NUCLEOTIDE SEQUENCE</scope>
    <source>
        <strain evidence="1">AVDCRST_MAG56</strain>
    </source>
</reference>
<name>A0A6J4IDR7_9SPHI</name>
<dbReference type="InterPro" id="IPR011990">
    <property type="entry name" value="TPR-like_helical_dom_sf"/>
</dbReference>
<proteinExistence type="predicted"/>
<dbReference type="Gene3D" id="1.25.40.10">
    <property type="entry name" value="Tetratricopeptide repeat domain"/>
    <property type="match status" value="1"/>
</dbReference>
<dbReference type="AlphaFoldDB" id="A0A6J4IDR7"/>
<evidence type="ECO:0000313" key="1">
    <source>
        <dbReference type="EMBL" id="CAA9249548.1"/>
    </source>
</evidence>
<accession>A0A6J4IDR7</accession>
<organism evidence="1">
    <name type="scientific">uncultured Cytophagales bacterium</name>
    <dbReference type="NCBI Taxonomy" id="158755"/>
    <lineage>
        <taxon>Bacteria</taxon>
        <taxon>Pseudomonadati</taxon>
        <taxon>Bacteroidota</taxon>
        <taxon>Sphingobacteriia</taxon>
        <taxon>Sphingobacteriales</taxon>
        <taxon>environmental samples</taxon>
    </lineage>
</organism>
<sequence length="164" mass="18184">MAAATGEDFYNKEGVPDSADRYCSAALALGEALRFAAGQIRSRYLLGMISSKRGNFGQGVALIKKALPLSRNMGNRPLEAEGWYYLGEAYERSPADLPEKIRCYAQARQCYRQLGNREKEAYLLKCIADMHSLQGQYDQASVIPGLHCSRVKSRRDVLLLALGC</sequence>
<dbReference type="EMBL" id="CADCTQ010000172">
    <property type="protein sequence ID" value="CAA9249548.1"/>
    <property type="molecule type" value="Genomic_DNA"/>
</dbReference>
<dbReference type="SUPFAM" id="SSF48452">
    <property type="entry name" value="TPR-like"/>
    <property type="match status" value="1"/>
</dbReference>